<keyword evidence="4" id="KW-0808">Transferase</keyword>
<sequence>MKWLELSVEAPPEFVEPLSHIFYRYGHGGVSVESPAGFNPDEGELPPVPETLTIRTYIPMDEAASERKGNIEVGVKLVSHLHPLQPLMEREVEEEDWESSWKEFFHPLRIGRRIVVCPTWREFNSDVDDVLVLLDPGMAFGTGHHPTTRMCLELIERIVEGGESVLDLGCGSGLLTITAIKMGARRALALEIDPRAAKIAAENCEVNGVSNEIAIHTGTLPYSDTVIGQFDIALANISTKVLTDLSNPLTQAVRSGGKLILSGILKDGLKDVQNALLLNSVTFDQVLTDGDWIAVLATKS</sequence>
<keyword evidence="2" id="KW-0963">Cytoplasm</keyword>
<dbReference type="InterPro" id="IPR050078">
    <property type="entry name" value="Ribosomal_L11_MeTrfase_PrmA"/>
</dbReference>
<dbReference type="HAMAP" id="MF_00735">
    <property type="entry name" value="Methyltr_PrmA"/>
    <property type="match status" value="1"/>
</dbReference>
<keyword evidence="3" id="KW-0489">Methyltransferase</keyword>
<evidence type="ECO:0000256" key="4">
    <source>
        <dbReference type="ARBA" id="ARBA00022679"/>
    </source>
</evidence>
<organism evidence="6">
    <name type="scientific">marine metagenome</name>
    <dbReference type="NCBI Taxonomy" id="408172"/>
    <lineage>
        <taxon>unclassified sequences</taxon>
        <taxon>metagenomes</taxon>
        <taxon>ecological metagenomes</taxon>
    </lineage>
</organism>
<dbReference type="NCBIfam" id="TIGR00406">
    <property type="entry name" value="prmA"/>
    <property type="match status" value="1"/>
</dbReference>
<dbReference type="AlphaFoldDB" id="A0A381TIW1"/>
<evidence type="ECO:0000313" key="6">
    <source>
        <dbReference type="EMBL" id="SVA15478.1"/>
    </source>
</evidence>
<keyword evidence="5" id="KW-0949">S-adenosyl-L-methionine</keyword>
<dbReference type="InterPro" id="IPR004498">
    <property type="entry name" value="Ribosomal_PrmA_MeTrfase"/>
</dbReference>
<dbReference type="PANTHER" id="PTHR43648:SF1">
    <property type="entry name" value="ELECTRON TRANSFER FLAVOPROTEIN BETA SUBUNIT LYSINE METHYLTRANSFERASE"/>
    <property type="match status" value="1"/>
</dbReference>
<dbReference type="Gene3D" id="3.40.50.150">
    <property type="entry name" value="Vaccinia Virus protein VP39"/>
    <property type="match status" value="1"/>
</dbReference>
<gene>
    <name evidence="6" type="ORF">METZ01_LOCUS68332</name>
</gene>
<evidence type="ECO:0008006" key="7">
    <source>
        <dbReference type="Google" id="ProtNLM"/>
    </source>
</evidence>
<dbReference type="SUPFAM" id="SSF53335">
    <property type="entry name" value="S-adenosyl-L-methionine-dependent methyltransferases"/>
    <property type="match status" value="1"/>
</dbReference>
<comment type="similarity">
    <text evidence="1">Belongs to the methyltransferase superfamily. PrmA family.</text>
</comment>
<evidence type="ECO:0000256" key="1">
    <source>
        <dbReference type="ARBA" id="ARBA00009741"/>
    </source>
</evidence>
<name>A0A381TIW1_9ZZZZ</name>
<reference evidence="6" key="1">
    <citation type="submission" date="2018-05" db="EMBL/GenBank/DDBJ databases">
        <authorList>
            <person name="Lanie J.A."/>
            <person name="Ng W.-L."/>
            <person name="Kazmierczak K.M."/>
            <person name="Andrzejewski T.M."/>
            <person name="Davidsen T.M."/>
            <person name="Wayne K.J."/>
            <person name="Tettelin H."/>
            <person name="Glass J.I."/>
            <person name="Rusch D."/>
            <person name="Podicherti R."/>
            <person name="Tsui H.-C.T."/>
            <person name="Winkler M.E."/>
        </authorList>
    </citation>
    <scope>NUCLEOTIDE SEQUENCE</scope>
</reference>
<evidence type="ECO:0000256" key="2">
    <source>
        <dbReference type="ARBA" id="ARBA00022490"/>
    </source>
</evidence>
<evidence type="ECO:0000256" key="5">
    <source>
        <dbReference type="ARBA" id="ARBA00022691"/>
    </source>
</evidence>
<proteinExistence type="inferred from homology"/>
<dbReference type="InterPro" id="IPR029063">
    <property type="entry name" value="SAM-dependent_MTases_sf"/>
</dbReference>
<dbReference type="CDD" id="cd02440">
    <property type="entry name" value="AdoMet_MTases"/>
    <property type="match status" value="1"/>
</dbReference>
<dbReference type="EMBL" id="UINC01004592">
    <property type="protein sequence ID" value="SVA15478.1"/>
    <property type="molecule type" value="Genomic_DNA"/>
</dbReference>
<accession>A0A381TIW1</accession>
<dbReference type="PANTHER" id="PTHR43648">
    <property type="entry name" value="ELECTRON TRANSFER FLAVOPROTEIN BETA SUBUNIT LYSINE METHYLTRANSFERASE"/>
    <property type="match status" value="1"/>
</dbReference>
<dbReference type="PIRSF" id="PIRSF000401">
    <property type="entry name" value="RPL11_MTase"/>
    <property type="match status" value="1"/>
</dbReference>
<dbReference type="GO" id="GO:0008276">
    <property type="term" value="F:protein methyltransferase activity"/>
    <property type="evidence" value="ECO:0007669"/>
    <property type="project" value="InterPro"/>
</dbReference>
<dbReference type="GO" id="GO:0032259">
    <property type="term" value="P:methylation"/>
    <property type="evidence" value="ECO:0007669"/>
    <property type="project" value="UniProtKB-KW"/>
</dbReference>
<protein>
    <recommendedName>
        <fullName evidence="7">Ribosomal protein L11 methyltransferase</fullName>
    </recommendedName>
</protein>
<dbReference type="Pfam" id="PF06325">
    <property type="entry name" value="PrmA"/>
    <property type="match status" value="1"/>
</dbReference>
<evidence type="ECO:0000256" key="3">
    <source>
        <dbReference type="ARBA" id="ARBA00022603"/>
    </source>
</evidence>